<reference evidence="2 3" key="1">
    <citation type="submission" date="2017-02" db="EMBL/GenBank/DDBJ databases">
        <title>The new phylogeny of genus Mycobacterium.</title>
        <authorList>
            <person name="Tortoli E."/>
            <person name="Trovato A."/>
            <person name="Cirillo D.M."/>
        </authorList>
    </citation>
    <scope>NUCLEOTIDE SEQUENCE [LARGE SCALE GENOMIC DNA]</scope>
    <source>
        <strain evidence="2 3">DSM 45255</strain>
    </source>
</reference>
<feature type="compositionally biased region" description="Basic and acidic residues" evidence="1">
    <location>
        <begin position="25"/>
        <end position="55"/>
    </location>
</feature>
<dbReference type="EMBL" id="MVHW01000033">
    <property type="protein sequence ID" value="ORB00609.1"/>
    <property type="molecule type" value="Genomic_DNA"/>
</dbReference>
<accession>A0A1X0FGC3</accession>
<dbReference type="AlphaFoldDB" id="A0A1X0FGC3"/>
<comment type="caution">
    <text evidence="2">The sequence shown here is derived from an EMBL/GenBank/DDBJ whole genome shotgun (WGS) entry which is preliminary data.</text>
</comment>
<gene>
    <name evidence="2" type="ORF">BST30_22260</name>
</gene>
<evidence type="ECO:0000313" key="3">
    <source>
        <dbReference type="Proteomes" id="UP000192760"/>
    </source>
</evidence>
<proteinExistence type="predicted"/>
<sequence length="241" mass="24891">MVSTYSKGLMAMLTWPGAISAATRSPDHRKSTTDNAEVRRAGTRARDDATAHDGEAGDPASAVGQAATNTTVRTADHVIVIRILQGQTVTLPFGSTIALGERTTMLVEGGSISVEGAGACVANVPVTVNDGSTVTTLGRCRATGAVIPSNTRLLAGSYGAFTLTQYRRARVEIELINGSATTGTGPHTGQVTTPALRTATATVGAEGVTITNTEGTITVTTRRYPQLGYCNGDRSPGRVRS</sequence>
<evidence type="ECO:0000313" key="2">
    <source>
        <dbReference type="EMBL" id="ORB00609.1"/>
    </source>
</evidence>
<organism evidence="2 3">
    <name type="scientific">Mycobacterium mantenii</name>
    <dbReference type="NCBI Taxonomy" id="560555"/>
    <lineage>
        <taxon>Bacteria</taxon>
        <taxon>Bacillati</taxon>
        <taxon>Actinomycetota</taxon>
        <taxon>Actinomycetes</taxon>
        <taxon>Mycobacteriales</taxon>
        <taxon>Mycobacteriaceae</taxon>
        <taxon>Mycobacterium</taxon>
        <taxon>Mycobacterium avium complex (MAC)</taxon>
    </lineage>
</organism>
<protein>
    <submittedName>
        <fullName evidence="2">Uncharacterized protein</fullName>
    </submittedName>
</protein>
<evidence type="ECO:0000256" key="1">
    <source>
        <dbReference type="SAM" id="MobiDB-lite"/>
    </source>
</evidence>
<dbReference type="STRING" id="560555.BST30_22260"/>
<name>A0A1X0FGC3_MYCNT</name>
<feature type="region of interest" description="Disordered" evidence="1">
    <location>
        <begin position="22"/>
        <end position="64"/>
    </location>
</feature>
<dbReference type="Proteomes" id="UP000192760">
    <property type="component" value="Unassembled WGS sequence"/>
</dbReference>